<keyword evidence="1" id="KW-0645">Protease</keyword>
<accession>A0A381I9X1</accession>
<dbReference type="InterPro" id="IPR043472">
    <property type="entry name" value="Macro_dom-like"/>
</dbReference>
<reference evidence="1" key="1">
    <citation type="submission" date="2018-06" db="EMBL/GenBank/DDBJ databases">
        <authorList>
            <consortium name="Pathogen Informatics"/>
            <person name="Doyle S."/>
        </authorList>
    </citation>
    <scope>NUCLEOTIDE SEQUENCE</scope>
    <source>
        <strain evidence="1">NCTC13307</strain>
    </source>
</reference>
<organism evidence="1">
    <name type="scientific">Clostridioides difficile</name>
    <name type="common">Peptoclostridium difficile</name>
    <dbReference type="NCBI Taxonomy" id="1496"/>
    <lineage>
        <taxon>Bacteria</taxon>
        <taxon>Bacillati</taxon>
        <taxon>Bacillota</taxon>
        <taxon>Clostridia</taxon>
        <taxon>Peptostreptococcales</taxon>
        <taxon>Peptostreptococcaceae</taxon>
        <taxon>Clostridioides</taxon>
    </lineage>
</organism>
<dbReference type="EMBL" id="UFWD01000001">
    <property type="protein sequence ID" value="SUY23234.1"/>
    <property type="molecule type" value="Genomic_DNA"/>
</dbReference>
<dbReference type="AlphaFoldDB" id="A0A381I9X1"/>
<gene>
    <name evidence="1" type="primary">pepA_3</name>
    <name evidence="1" type="ORF">NCTC13307_01618</name>
</gene>
<proteinExistence type="predicted"/>
<name>A0A381I9X1_CLODI</name>
<protein>
    <submittedName>
        <fullName evidence="1">Leucyl aminopeptidase</fullName>
    </submittedName>
</protein>
<dbReference type="Gene3D" id="3.40.220.10">
    <property type="entry name" value="Leucine Aminopeptidase, subunit E, domain 1"/>
    <property type="match status" value="1"/>
</dbReference>
<sequence>MISIRKKVRILKEKKLILITIFTEKEVECQIEKAKILANSTIIARNLVNEPSNVIYPKNISSRNS</sequence>
<evidence type="ECO:0000313" key="1">
    <source>
        <dbReference type="EMBL" id="SUY23234.1"/>
    </source>
</evidence>
<keyword evidence="1" id="KW-0031">Aminopeptidase</keyword>
<dbReference type="GO" id="GO:0004177">
    <property type="term" value="F:aminopeptidase activity"/>
    <property type="evidence" value="ECO:0007669"/>
    <property type="project" value="UniProtKB-KW"/>
</dbReference>
<keyword evidence="1" id="KW-0378">Hydrolase</keyword>